<keyword evidence="1" id="KW-0812">Transmembrane</keyword>
<evidence type="ECO:0000256" key="1">
    <source>
        <dbReference type="SAM" id="Phobius"/>
    </source>
</evidence>
<reference evidence="3" key="1">
    <citation type="journal article" date="2019" name="Int. J. Syst. Evol. Microbiol.">
        <title>The Global Catalogue of Microorganisms (GCM) 10K type strain sequencing project: providing services to taxonomists for standard genome sequencing and annotation.</title>
        <authorList>
            <consortium name="The Broad Institute Genomics Platform"/>
            <consortium name="The Broad Institute Genome Sequencing Center for Infectious Disease"/>
            <person name="Wu L."/>
            <person name="Ma J."/>
        </authorList>
    </citation>
    <scope>NUCLEOTIDE SEQUENCE [LARGE SCALE GENOMIC DNA]</scope>
    <source>
        <strain evidence="3">CGMCC 1.16031</strain>
    </source>
</reference>
<feature type="transmembrane region" description="Helical" evidence="1">
    <location>
        <begin position="12"/>
        <end position="30"/>
    </location>
</feature>
<evidence type="ECO:0000313" key="2">
    <source>
        <dbReference type="EMBL" id="MFC6441275.1"/>
    </source>
</evidence>
<evidence type="ECO:0000313" key="3">
    <source>
        <dbReference type="Proteomes" id="UP001596364"/>
    </source>
</evidence>
<dbReference type="Proteomes" id="UP001596364">
    <property type="component" value="Unassembled WGS sequence"/>
</dbReference>
<evidence type="ECO:0008006" key="4">
    <source>
        <dbReference type="Google" id="ProtNLM"/>
    </source>
</evidence>
<proteinExistence type="predicted"/>
<dbReference type="EMBL" id="JBHSUS010000001">
    <property type="protein sequence ID" value="MFC6441275.1"/>
    <property type="molecule type" value="Genomic_DNA"/>
</dbReference>
<name>A0ABW1XRB7_9ALTE</name>
<protein>
    <recommendedName>
        <fullName evidence="4">DUF202 domain-containing protein</fullName>
    </recommendedName>
</protein>
<accession>A0ABW1XRB7</accession>
<feature type="transmembrane region" description="Helical" evidence="1">
    <location>
        <begin position="36"/>
        <end position="53"/>
    </location>
</feature>
<comment type="caution">
    <text evidence="2">The sequence shown here is derived from an EMBL/GenBank/DDBJ whole genome shotgun (WGS) entry which is preliminary data.</text>
</comment>
<keyword evidence="3" id="KW-1185">Reference proteome</keyword>
<organism evidence="2 3">
    <name type="scientific">Pseudobowmanella zhangzhouensis</name>
    <dbReference type="NCBI Taxonomy" id="1537679"/>
    <lineage>
        <taxon>Bacteria</taxon>
        <taxon>Pseudomonadati</taxon>
        <taxon>Pseudomonadota</taxon>
        <taxon>Gammaproteobacteria</taxon>
        <taxon>Alteromonadales</taxon>
        <taxon>Alteromonadaceae</taxon>
    </lineage>
</organism>
<sequence length="89" mass="10054">MATSSSEFLVWSKRVSTLLILLCVVAFMFWRQPQWQFPLLGAVAVLIGVRLYLGSRTKSSESNSLSFWQSPFPYVLGFFLLFIAAVLTS</sequence>
<keyword evidence="1" id="KW-0472">Membrane</keyword>
<dbReference type="RefSeq" id="WP_131257957.1">
    <property type="nucleotide sequence ID" value="NZ_JBHSUS010000001.1"/>
</dbReference>
<keyword evidence="1" id="KW-1133">Transmembrane helix</keyword>
<gene>
    <name evidence="2" type="ORF">ACFP85_14070</name>
</gene>
<feature type="transmembrane region" description="Helical" evidence="1">
    <location>
        <begin position="65"/>
        <end position="87"/>
    </location>
</feature>